<accession>A0ABT4D2L0</accession>
<dbReference type="NCBIfam" id="TIGR02592">
    <property type="entry name" value="cas_Cas5h"/>
    <property type="match status" value="1"/>
</dbReference>
<dbReference type="Pfam" id="PF09704">
    <property type="entry name" value="Cas_Cas5d"/>
    <property type="match status" value="1"/>
</dbReference>
<comment type="caution">
    <text evidence="2">The sequence shown here is derived from an EMBL/GenBank/DDBJ whole genome shotgun (WGS) entry which is preliminary data.</text>
</comment>
<organism evidence="2 3">
    <name type="scientific">Clostridium aestuarii</name>
    <dbReference type="NCBI Taxonomy" id="338193"/>
    <lineage>
        <taxon>Bacteria</taxon>
        <taxon>Bacillati</taxon>
        <taxon>Bacillota</taxon>
        <taxon>Clostridia</taxon>
        <taxon>Eubacteriales</taxon>
        <taxon>Clostridiaceae</taxon>
        <taxon>Clostridium</taxon>
    </lineage>
</organism>
<evidence type="ECO:0000313" key="2">
    <source>
        <dbReference type="EMBL" id="MCY6485479.1"/>
    </source>
</evidence>
<keyword evidence="3" id="KW-1185">Reference proteome</keyword>
<dbReference type="EMBL" id="JAPQER010000007">
    <property type="protein sequence ID" value="MCY6485479.1"/>
    <property type="molecule type" value="Genomic_DNA"/>
</dbReference>
<keyword evidence="1" id="KW-0051">Antiviral defense</keyword>
<evidence type="ECO:0000313" key="3">
    <source>
        <dbReference type="Proteomes" id="UP001078443"/>
    </source>
</evidence>
<dbReference type="Gene3D" id="3.30.70.2660">
    <property type="match status" value="1"/>
</dbReference>
<dbReference type="NCBIfam" id="TIGR02593">
    <property type="entry name" value="CRISPR_cas5"/>
    <property type="match status" value="1"/>
</dbReference>
<reference evidence="2" key="1">
    <citation type="submission" date="2022-12" db="EMBL/GenBank/DDBJ databases">
        <authorList>
            <person name="Wang J."/>
        </authorList>
    </citation>
    <scope>NUCLEOTIDE SEQUENCE</scope>
    <source>
        <strain evidence="2">HY-45-18</strain>
    </source>
</reference>
<name>A0ABT4D2L0_9CLOT</name>
<protein>
    <submittedName>
        <fullName evidence="2">Type I-B CRISPR-associated protein Cas5b</fullName>
    </submittedName>
</protein>
<sequence length="233" mass="27705">MKCLVFDVWGDFAHYRKFYTTSSPLTFSFPPRTAVAGMIAAILGIDKNEYLKYFTKDKANIAIKLIKPVKKSRISYNLIDTKTAKMMSKIQNRTQVTFDVLKDCGYRIYFTHKDENLYKKMKELLKNHKSYYTLCLGLSEYIANFKYIDELEVKEEHSKDYVYIDSVIPFNEDMLIEFEVDREYFKDTVPNEMNEDREVIEYKKVIYERNCKPIKCIINSFYNLKEGENIVFL</sequence>
<evidence type="ECO:0000256" key="1">
    <source>
        <dbReference type="ARBA" id="ARBA00023118"/>
    </source>
</evidence>
<proteinExistence type="predicted"/>
<dbReference type="InterPro" id="IPR013421">
    <property type="entry name" value="CRISPR-assoc_prot_Cas5_HALMA"/>
</dbReference>
<dbReference type="RefSeq" id="WP_268041837.1">
    <property type="nucleotide sequence ID" value="NZ_JAPQER010000007.1"/>
</dbReference>
<dbReference type="InterPro" id="IPR021124">
    <property type="entry name" value="CRISPR-assoc_prot_Cas5"/>
</dbReference>
<gene>
    <name evidence="2" type="primary">cas5b</name>
    <name evidence="2" type="ORF">OW763_14185</name>
</gene>
<dbReference type="InterPro" id="IPR013422">
    <property type="entry name" value="CRISPR-assoc_prot_Cas5_N"/>
</dbReference>
<dbReference type="Proteomes" id="UP001078443">
    <property type="component" value="Unassembled WGS sequence"/>
</dbReference>